<organism evidence="1 2">
    <name type="scientific">Tychonema bourrellyi FEM_GT703</name>
    <dbReference type="NCBI Taxonomy" id="2040638"/>
    <lineage>
        <taxon>Bacteria</taxon>
        <taxon>Bacillati</taxon>
        <taxon>Cyanobacteriota</taxon>
        <taxon>Cyanophyceae</taxon>
        <taxon>Oscillatoriophycideae</taxon>
        <taxon>Oscillatoriales</taxon>
        <taxon>Microcoleaceae</taxon>
        <taxon>Tychonema</taxon>
    </lineage>
</organism>
<keyword evidence="2" id="KW-1185">Reference proteome</keyword>
<gene>
    <name evidence="1" type="ORF">CP500_022645</name>
</gene>
<proteinExistence type="predicted"/>
<reference evidence="1" key="1">
    <citation type="submission" date="2017-10" db="EMBL/GenBank/DDBJ databases">
        <title>Draft genome sequence of the planktic cyanobacteria Tychonema bourrellyi isolated from alpine lentic freshwater.</title>
        <authorList>
            <person name="Tett A."/>
            <person name="Armanini F."/>
            <person name="Asnicar F."/>
            <person name="Boscaini A."/>
            <person name="Pasolli E."/>
            <person name="Zolfo M."/>
            <person name="Donati C."/>
            <person name="Salmaso N."/>
            <person name="Segata N."/>
        </authorList>
    </citation>
    <scope>NUCLEOTIDE SEQUENCE</scope>
    <source>
        <strain evidence="1">FEM_GT703</strain>
    </source>
</reference>
<dbReference type="Proteomes" id="UP000226442">
    <property type="component" value="Unassembled WGS sequence"/>
</dbReference>
<evidence type="ECO:0000313" key="1">
    <source>
        <dbReference type="EMBL" id="PHX53224.1"/>
    </source>
</evidence>
<dbReference type="AlphaFoldDB" id="A0A2G4EUL9"/>
<comment type="caution">
    <text evidence="1">The sequence shown here is derived from an EMBL/GenBank/DDBJ whole genome shotgun (WGS) entry which is preliminary data.</text>
</comment>
<accession>A0A2G4EUL9</accession>
<dbReference type="EMBL" id="NXIB02000237">
    <property type="protein sequence ID" value="PHX53224.1"/>
    <property type="molecule type" value="Genomic_DNA"/>
</dbReference>
<evidence type="ECO:0000313" key="2">
    <source>
        <dbReference type="Proteomes" id="UP000226442"/>
    </source>
</evidence>
<name>A0A2G4EUL9_9CYAN</name>
<sequence>MGSIEDTAVPINVNNQVKPIVRQGLKPLSQSESPLKRTEELISPLERTFAIRQGIHSLAGFQA</sequence>
<protein>
    <submittedName>
        <fullName evidence="1">Uncharacterized protein</fullName>
    </submittedName>
</protein>